<dbReference type="Pfam" id="PF12725">
    <property type="entry name" value="DUF3810"/>
    <property type="match status" value="1"/>
</dbReference>
<keyword evidence="1" id="KW-1133">Transmembrane helix</keyword>
<gene>
    <name evidence="2" type="ORF">CLV48_108119</name>
</gene>
<comment type="caution">
    <text evidence="2">The sequence shown here is derived from an EMBL/GenBank/DDBJ whole genome shotgun (WGS) entry which is preliminary data.</text>
</comment>
<dbReference type="EMBL" id="PYGF01000008">
    <property type="protein sequence ID" value="PSL03010.1"/>
    <property type="molecule type" value="Genomic_DNA"/>
</dbReference>
<feature type="transmembrane region" description="Helical" evidence="1">
    <location>
        <begin position="95"/>
        <end position="117"/>
    </location>
</feature>
<accession>A0A2P8E0M4</accession>
<protein>
    <submittedName>
        <fullName evidence="2">Uncharacterized protein DUF3810</fullName>
    </submittedName>
</protein>
<dbReference type="Proteomes" id="UP000240708">
    <property type="component" value="Unassembled WGS sequence"/>
</dbReference>
<feature type="transmembrane region" description="Helical" evidence="1">
    <location>
        <begin position="60"/>
        <end position="83"/>
    </location>
</feature>
<proteinExistence type="predicted"/>
<reference evidence="2 3" key="1">
    <citation type="submission" date="2018-03" db="EMBL/GenBank/DDBJ databases">
        <title>Genomic Encyclopedia of Archaeal and Bacterial Type Strains, Phase II (KMG-II): from individual species to whole genera.</title>
        <authorList>
            <person name="Goeker M."/>
        </authorList>
    </citation>
    <scope>NUCLEOTIDE SEQUENCE [LARGE SCALE GENOMIC DNA]</scope>
    <source>
        <strain evidence="2 3">DSM 28057</strain>
    </source>
</reference>
<feature type="transmembrane region" description="Helical" evidence="1">
    <location>
        <begin position="12"/>
        <end position="30"/>
    </location>
</feature>
<dbReference type="InterPro" id="IPR024294">
    <property type="entry name" value="DUF3810"/>
</dbReference>
<name>A0A2P8E0M4_9BACT</name>
<evidence type="ECO:0000256" key="1">
    <source>
        <dbReference type="SAM" id="Phobius"/>
    </source>
</evidence>
<evidence type="ECO:0000313" key="3">
    <source>
        <dbReference type="Proteomes" id="UP000240708"/>
    </source>
</evidence>
<keyword evidence="1" id="KW-0472">Membrane</keyword>
<keyword evidence="3" id="KW-1185">Reference proteome</keyword>
<organism evidence="2 3">
    <name type="scientific">Cecembia rubra</name>
    <dbReference type="NCBI Taxonomy" id="1485585"/>
    <lineage>
        <taxon>Bacteria</taxon>
        <taxon>Pseudomonadati</taxon>
        <taxon>Bacteroidota</taxon>
        <taxon>Cytophagia</taxon>
        <taxon>Cytophagales</taxon>
        <taxon>Cyclobacteriaceae</taxon>
        <taxon>Cecembia</taxon>
    </lineage>
</organism>
<keyword evidence="1" id="KW-0812">Transmembrane</keyword>
<dbReference type="AlphaFoldDB" id="A0A2P8E0M4"/>
<evidence type="ECO:0000313" key="2">
    <source>
        <dbReference type="EMBL" id="PSL03010.1"/>
    </source>
</evidence>
<sequence length="364" mass="42700">MYQFIQIKVLKGNWTWSMLGLTSILVRYFAVQHPEKTEQLYSRTFFPAVRNLIDLSISKLPFATVYIFVFTLVLVLFSYFYFLVQKEGWKQKLGFTIRSFFNGAGALVFLFLVLWGFNYQRIPIFQQIGMKPVPLNQDQLQNELELTRNILNQLRFNIEEDTIAIEEIMPYPELEKLVRANMREHLYLLGLNFTGEPRTKQFYPAGFMRRMGILGIYFPFTGESYIDPTLHPLEKPFTIAHEMAHSYGVTDEGEANFIAWVICSNSDDPLLQYSGQLRLMRYQLNDLYRMSKELYGEFYKTIPKGIRNDLISIQKINEQIKPINLEISRKSNDLFLRTQGVKAGINSYQQLPMLAYAWRNSLNE</sequence>